<sequence>MILPLGETYVRKIYWRQVHSEDLKVFIVMVSYPLTKIN</sequence>
<reference evidence="1" key="1">
    <citation type="submission" date="2020-09" db="EMBL/GenBank/DDBJ databases">
        <authorList>
            <person name="Eze J.U."/>
            <person name="Rahube T.O."/>
        </authorList>
    </citation>
    <scope>NUCLEOTIDE SEQUENCE</scope>
    <source>
        <strain evidence="1">DM6</strain>
    </source>
</reference>
<evidence type="ECO:0000313" key="1">
    <source>
        <dbReference type="EMBL" id="QOW96682.1"/>
    </source>
</evidence>
<organism evidence="1">
    <name type="scientific">Serratia marcescens</name>
    <dbReference type="NCBI Taxonomy" id="615"/>
    <lineage>
        <taxon>Bacteria</taxon>
        <taxon>Pseudomonadati</taxon>
        <taxon>Pseudomonadota</taxon>
        <taxon>Gammaproteobacteria</taxon>
        <taxon>Enterobacterales</taxon>
        <taxon>Yersiniaceae</taxon>
        <taxon>Serratia</taxon>
    </lineage>
</organism>
<dbReference type="EMBL" id="MW024817">
    <property type="protein sequence ID" value="QOW96682.1"/>
    <property type="molecule type" value="Genomic_DNA"/>
</dbReference>
<name>A0A7S6YK84_SERMA</name>
<protein>
    <submittedName>
        <fullName evidence="1">Orf69</fullName>
    </submittedName>
</protein>
<accession>A0A7S6YK84</accession>
<dbReference type="AlphaFoldDB" id="A0A7S6YK84"/>
<proteinExistence type="predicted"/>